<dbReference type="FunFam" id="3.30.1490.20:FF:000010">
    <property type="entry name" value="Phosphoenolpyruvate synthase"/>
    <property type="match status" value="1"/>
</dbReference>
<dbReference type="Pfam" id="PF01326">
    <property type="entry name" value="PPDK_N"/>
    <property type="match status" value="1"/>
</dbReference>
<feature type="domain" description="PEP-utilising enzyme mobile" evidence="3">
    <location>
        <begin position="811"/>
        <end position="881"/>
    </location>
</feature>
<protein>
    <submittedName>
        <fullName evidence="5">Phosphoenolpyruvate synthase</fullName>
    </submittedName>
</protein>
<name>A0A1M4XJ14_9BACL</name>
<dbReference type="Gene3D" id="3.30.470.20">
    <property type="entry name" value="ATP-grasp fold, B domain"/>
    <property type="match status" value="1"/>
</dbReference>
<keyword evidence="6" id="KW-1185">Reference proteome</keyword>
<accession>A0A1M4XJ14</accession>
<dbReference type="RefSeq" id="WP_073154653.1">
    <property type="nucleotide sequence ID" value="NZ_FQVL01000005.1"/>
</dbReference>
<dbReference type="InterPro" id="IPR051549">
    <property type="entry name" value="PEP_Utilizing_Enz"/>
</dbReference>
<organism evidence="5 6">
    <name type="scientific">Seinonella peptonophila</name>
    <dbReference type="NCBI Taxonomy" id="112248"/>
    <lineage>
        <taxon>Bacteria</taxon>
        <taxon>Bacillati</taxon>
        <taxon>Bacillota</taxon>
        <taxon>Bacilli</taxon>
        <taxon>Bacillales</taxon>
        <taxon>Thermoactinomycetaceae</taxon>
        <taxon>Seinonella</taxon>
    </lineage>
</organism>
<dbReference type="STRING" id="112248.SAMN05444392_10525"/>
<dbReference type="Gene3D" id="3.30.1490.20">
    <property type="entry name" value="ATP-grasp fold, A domain"/>
    <property type="match status" value="1"/>
</dbReference>
<dbReference type="Gene3D" id="3.50.30.10">
    <property type="entry name" value="Phosphohistidine domain"/>
    <property type="match status" value="1"/>
</dbReference>
<dbReference type="InterPro" id="IPR002192">
    <property type="entry name" value="PPDK_AMP/ATP-bd"/>
</dbReference>
<dbReference type="Pfam" id="PF00391">
    <property type="entry name" value="PEP-utilizers"/>
    <property type="match status" value="1"/>
</dbReference>
<dbReference type="GO" id="GO:0005524">
    <property type="term" value="F:ATP binding"/>
    <property type="evidence" value="ECO:0007669"/>
    <property type="project" value="UniProtKB-KW"/>
</dbReference>
<proteinExistence type="predicted"/>
<dbReference type="AlphaFoldDB" id="A0A1M4XJ14"/>
<reference evidence="5 6" key="1">
    <citation type="submission" date="2016-11" db="EMBL/GenBank/DDBJ databases">
        <authorList>
            <person name="Jaros S."/>
            <person name="Januszkiewicz K."/>
            <person name="Wedrychowicz H."/>
        </authorList>
    </citation>
    <scope>NUCLEOTIDE SEQUENCE [LARGE SCALE GENOMIC DNA]</scope>
    <source>
        <strain evidence="5 6">DSM 44666</strain>
    </source>
</reference>
<dbReference type="InterPro" id="IPR036637">
    <property type="entry name" value="Phosphohistidine_dom_sf"/>
</dbReference>
<dbReference type="Proteomes" id="UP000184476">
    <property type="component" value="Unassembled WGS sequence"/>
</dbReference>
<dbReference type="NCBIfam" id="NF004877">
    <property type="entry name" value="PRK06241.1-2"/>
    <property type="match status" value="1"/>
</dbReference>
<evidence type="ECO:0000313" key="6">
    <source>
        <dbReference type="Proteomes" id="UP000184476"/>
    </source>
</evidence>
<dbReference type="SUPFAM" id="SSF56059">
    <property type="entry name" value="Glutathione synthetase ATP-binding domain-like"/>
    <property type="match status" value="1"/>
</dbReference>
<keyword evidence="1" id="KW-0547">Nucleotide-binding</keyword>
<keyword evidence="5" id="KW-0670">Pyruvate</keyword>
<keyword evidence="2" id="KW-0067">ATP-binding</keyword>
<dbReference type="InterPro" id="IPR008279">
    <property type="entry name" value="PEP-util_enz_mobile_dom"/>
</dbReference>
<evidence type="ECO:0000256" key="1">
    <source>
        <dbReference type="ARBA" id="ARBA00022741"/>
    </source>
</evidence>
<dbReference type="PANTHER" id="PTHR43615:SF1">
    <property type="entry name" value="PPDK_N DOMAIN-CONTAINING PROTEIN"/>
    <property type="match status" value="1"/>
</dbReference>
<sequence length="888" mass="100909">MGRYIRDFTELGNEDVEIVGGKGANLGEMTRAGFPIPSGFCLTTEAYRLFSNQSPNLLHWLEQLDQLKPEEQAEIEQWGKKIRTHLRQLTLQTELIAEIRAAFNRLGQDQFYAVRSSATAEDLPTASFAGQQDTYLNVRGERALIEAIQNCFISLFTDRAITYRSKQHFSHQSVSLSVVVQEMVLPEVSGILFTADPVSGDREVVSIDASYGLGEALVSGWVSPDLYQIRRGQVIKEQIAEKKIAILPLESGGTERIELPKRKQKAPALHKDEILSLATLGKQIEQHYGQPQDIEWAIAKGKIYILQARPITSLYPLPKPTPADLHLYFSFGHLQMMTEALKPLALSLFRTCFPFGKRHVFEESQLMVEAGSRLFVDLTTLLKTSVGKRVVPRVLRQVIDSQLQNAVEQFIAKEEFQAHASKKANEMFTTMLWVFWYPLRRGLTNFLFGKPERFHQKIEKVLAKLDSETAQVIEQTEGSEQLRMVQIQSGKMLLNIIKNAVAFVIPGLMAMFVLKNLLRKWLDREDSISILNKSLEGNVTSEMGLALGDVAEKARSHHQLIQYLQQAHDQPNFLEQLDSIEGSADFKQAFASFLNQYGVRCPGEIDISRPRWQEEPGQLFSSILSHLKREPGEHRKQFDLGKQTAIAETEYLLQEVRKQRGGWWKRWVLQRLIRLFRYGMALREHHKYYMMRIFSTFRRSILDTAQQLVDQGLLKEVTDVYYLRLDELVKLRAGADETEYFRLIEQRKDKFRQDIKRKAPRTFTSRGEVITGQLQNQRDLADGVWVGNPVSSGVVEGIARVVLTPNQAELEKEEILVAPFTDPGWTPLFLSAKGLVLEVGGMMTHGAVVAREYGIPAVVGVENATETIQTGDRIRVDGTQGIVERIEK</sequence>
<gene>
    <name evidence="5" type="ORF">SAMN05444392_10525</name>
</gene>
<feature type="domain" description="Pyruvate phosphate dikinase AMP/ATP-binding" evidence="4">
    <location>
        <begin position="17"/>
        <end position="313"/>
    </location>
</feature>
<dbReference type="EMBL" id="FQVL01000005">
    <property type="protein sequence ID" value="SHE93386.1"/>
    <property type="molecule type" value="Genomic_DNA"/>
</dbReference>
<dbReference type="InterPro" id="IPR013815">
    <property type="entry name" value="ATP_grasp_subdomain_1"/>
</dbReference>
<evidence type="ECO:0000259" key="4">
    <source>
        <dbReference type="Pfam" id="PF01326"/>
    </source>
</evidence>
<evidence type="ECO:0000313" key="5">
    <source>
        <dbReference type="EMBL" id="SHE93386.1"/>
    </source>
</evidence>
<dbReference type="SUPFAM" id="SSF52009">
    <property type="entry name" value="Phosphohistidine domain"/>
    <property type="match status" value="1"/>
</dbReference>
<dbReference type="PANTHER" id="PTHR43615">
    <property type="entry name" value="PHOSPHOENOLPYRUVATE SYNTHASE-RELATED"/>
    <property type="match status" value="1"/>
</dbReference>
<dbReference type="NCBIfam" id="NF004878">
    <property type="entry name" value="PRK06241.1-3"/>
    <property type="match status" value="1"/>
</dbReference>
<evidence type="ECO:0000259" key="3">
    <source>
        <dbReference type="Pfam" id="PF00391"/>
    </source>
</evidence>
<dbReference type="GO" id="GO:0016301">
    <property type="term" value="F:kinase activity"/>
    <property type="evidence" value="ECO:0007669"/>
    <property type="project" value="InterPro"/>
</dbReference>
<evidence type="ECO:0000256" key="2">
    <source>
        <dbReference type="ARBA" id="ARBA00022840"/>
    </source>
</evidence>